<dbReference type="Proteomes" id="UP000190750">
    <property type="component" value="Unassembled WGS sequence"/>
</dbReference>
<gene>
    <name evidence="1" type="ORF">RF819_00760</name>
</gene>
<protein>
    <submittedName>
        <fullName evidence="1">Uncharacterized protein</fullName>
    </submittedName>
</protein>
<comment type="caution">
    <text evidence="1">The sequence shown here is derived from an EMBL/GenBank/DDBJ whole genome shotgun (WGS) entry which is preliminary data.</text>
</comment>
<evidence type="ECO:0000313" key="1">
    <source>
        <dbReference type="EMBL" id="OOV05430.1"/>
    </source>
</evidence>
<evidence type="ECO:0000313" key="2">
    <source>
        <dbReference type="Proteomes" id="UP000190750"/>
    </source>
</evidence>
<proteinExistence type="predicted"/>
<reference evidence="1 2" key="1">
    <citation type="submission" date="2017-01" db="EMBL/GenBank/DDBJ databases">
        <title>Genome sequencing of Rhodoferax fermentans JCM 7819.</title>
        <authorList>
            <person name="Kim Y.J."/>
            <person name="Farh M.E.-A."/>
            <person name="Yang D.-C."/>
        </authorList>
    </citation>
    <scope>NUCLEOTIDE SEQUENCE [LARGE SCALE GENOMIC DNA]</scope>
    <source>
        <strain evidence="1 2">JCM 7819</strain>
    </source>
</reference>
<organism evidence="1 2">
    <name type="scientific">Rhodoferax fermentans</name>
    <dbReference type="NCBI Taxonomy" id="28066"/>
    <lineage>
        <taxon>Bacteria</taxon>
        <taxon>Pseudomonadati</taxon>
        <taxon>Pseudomonadota</taxon>
        <taxon>Betaproteobacteria</taxon>
        <taxon>Burkholderiales</taxon>
        <taxon>Comamonadaceae</taxon>
        <taxon>Rhodoferax</taxon>
    </lineage>
</organism>
<dbReference type="EMBL" id="MTJN01000002">
    <property type="protein sequence ID" value="OOV05430.1"/>
    <property type="molecule type" value="Genomic_DNA"/>
</dbReference>
<name>A0A1T1AMU6_RHOFE</name>
<keyword evidence="2" id="KW-1185">Reference proteome</keyword>
<dbReference type="RefSeq" id="WP_078363207.1">
    <property type="nucleotide sequence ID" value="NZ_MTJN01000002.1"/>
</dbReference>
<dbReference type="AlphaFoldDB" id="A0A1T1AMU6"/>
<sequence length="148" mass="15722">MKISTDSHPTFSTQRAQAATATNTQATAFSSALAAAKADTPSAKQADFTSMTRQDLFDWMNGQIRSGNMSLDESSAFLGMTMKVDVATGQPVDMATDSTRINFVEKARAGIDGALSRNDPDLAKRLQLAVASMQKLLGQTEGAGTRAR</sequence>
<accession>A0A1T1AMU6</accession>
<dbReference type="OrthoDB" id="7472444at2"/>